<keyword evidence="2" id="KW-1185">Reference proteome</keyword>
<evidence type="ECO:0000313" key="2">
    <source>
        <dbReference type="Proteomes" id="UP000184038"/>
    </source>
</evidence>
<dbReference type="RefSeq" id="WP_073292020.1">
    <property type="nucleotide sequence ID" value="NZ_FRCP01000044.1"/>
</dbReference>
<dbReference type="AlphaFoldDB" id="A0A1M7NPX0"/>
<dbReference type="EMBL" id="FRCP01000044">
    <property type="protein sequence ID" value="SHN06105.1"/>
    <property type="molecule type" value="Genomic_DNA"/>
</dbReference>
<feature type="non-terminal residue" evidence="1">
    <location>
        <position position="1"/>
    </location>
</feature>
<evidence type="ECO:0000313" key="1">
    <source>
        <dbReference type="EMBL" id="SHN06105.1"/>
    </source>
</evidence>
<organism evidence="1 2">
    <name type="scientific">Anaerosporobacter mobilis DSM 15930</name>
    <dbReference type="NCBI Taxonomy" id="1120996"/>
    <lineage>
        <taxon>Bacteria</taxon>
        <taxon>Bacillati</taxon>
        <taxon>Bacillota</taxon>
        <taxon>Clostridia</taxon>
        <taxon>Lachnospirales</taxon>
        <taxon>Lachnospiraceae</taxon>
        <taxon>Anaerosporobacter</taxon>
    </lineage>
</organism>
<sequence>KEKVVKCKKEHTCVICQRTIDKGKFALSESGFCDGEAVSAYTCIECVENVIEESGEVDASDDEYIRIEDENGIIWRITNHDCIMKCSKCGNEQRVVFENGAYEHTSCYDCGGETKFRYWTDREDIEREN</sequence>
<dbReference type="STRING" id="1120996.SAMN02746066_04663"/>
<reference evidence="1 2" key="1">
    <citation type="submission" date="2016-11" db="EMBL/GenBank/DDBJ databases">
        <authorList>
            <person name="Jaros S."/>
            <person name="Januszkiewicz K."/>
            <person name="Wedrychowicz H."/>
        </authorList>
    </citation>
    <scope>NUCLEOTIDE SEQUENCE [LARGE SCALE GENOMIC DNA]</scope>
    <source>
        <strain evidence="1 2">DSM 15930</strain>
    </source>
</reference>
<protein>
    <submittedName>
        <fullName evidence="1">Uncharacterized protein</fullName>
    </submittedName>
</protein>
<gene>
    <name evidence="1" type="ORF">SAMN02746066_04663</name>
</gene>
<proteinExistence type="predicted"/>
<name>A0A1M7NPX0_9FIRM</name>
<accession>A0A1M7NPX0</accession>
<dbReference type="Proteomes" id="UP000184038">
    <property type="component" value="Unassembled WGS sequence"/>
</dbReference>